<sequence>MDVLRTAISVRQLPYYMIPERNLMAESGFDVAQQRELVRSITNIVNEGPRMLLWVKKIRQAIVCHPEPLLWYSKMRTELEMLALECNNMAVRCRDENLMIDQSSVFNNLLTTAMRYYQIVQLVWMRMRLEGSSVDDLMVVFENMLS</sequence>
<evidence type="ECO:0000313" key="1">
    <source>
        <dbReference type="EMBL" id="KAH3740081.1"/>
    </source>
</evidence>
<gene>
    <name evidence="1" type="ORF">DPMN_046776</name>
</gene>
<dbReference type="AlphaFoldDB" id="A0A9D4I2I6"/>
<name>A0A9D4I2I6_DREPO</name>
<organism evidence="1 2">
    <name type="scientific">Dreissena polymorpha</name>
    <name type="common">Zebra mussel</name>
    <name type="synonym">Mytilus polymorpha</name>
    <dbReference type="NCBI Taxonomy" id="45954"/>
    <lineage>
        <taxon>Eukaryota</taxon>
        <taxon>Metazoa</taxon>
        <taxon>Spiralia</taxon>
        <taxon>Lophotrochozoa</taxon>
        <taxon>Mollusca</taxon>
        <taxon>Bivalvia</taxon>
        <taxon>Autobranchia</taxon>
        <taxon>Heteroconchia</taxon>
        <taxon>Euheterodonta</taxon>
        <taxon>Imparidentia</taxon>
        <taxon>Neoheterodontei</taxon>
        <taxon>Myida</taxon>
        <taxon>Dreissenoidea</taxon>
        <taxon>Dreissenidae</taxon>
        <taxon>Dreissena</taxon>
    </lineage>
</organism>
<reference evidence="1" key="1">
    <citation type="journal article" date="2019" name="bioRxiv">
        <title>The Genome of the Zebra Mussel, Dreissena polymorpha: A Resource for Invasive Species Research.</title>
        <authorList>
            <person name="McCartney M.A."/>
            <person name="Auch B."/>
            <person name="Kono T."/>
            <person name="Mallez S."/>
            <person name="Zhang Y."/>
            <person name="Obille A."/>
            <person name="Becker A."/>
            <person name="Abrahante J.E."/>
            <person name="Garbe J."/>
            <person name="Badalamenti J.P."/>
            <person name="Herman A."/>
            <person name="Mangelson H."/>
            <person name="Liachko I."/>
            <person name="Sullivan S."/>
            <person name="Sone E.D."/>
            <person name="Koren S."/>
            <person name="Silverstein K.A.T."/>
            <person name="Beckman K.B."/>
            <person name="Gohl D.M."/>
        </authorList>
    </citation>
    <scope>NUCLEOTIDE SEQUENCE</scope>
    <source>
        <strain evidence="1">Duluth1</strain>
        <tissue evidence="1">Whole animal</tissue>
    </source>
</reference>
<proteinExistence type="predicted"/>
<accession>A0A9D4I2I6</accession>
<dbReference type="Proteomes" id="UP000828390">
    <property type="component" value="Unassembled WGS sequence"/>
</dbReference>
<dbReference type="EMBL" id="JAIWYP010000011">
    <property type="protein sequence ID" value="KAH3740081.1"/>
    <property type="molecule type" value="Genomic_DNA"/>
</dbReference>
<comment type="caution">
    <text evidence="1">The sequence shown here is derived from an EMBL/GenBank/DDBJ whole genome shotgun (WGS) entry which is preliminary data.</text>
</comment>
<reference evidence="1" key="2">
    <citation type="submission" date="2020-11" db="EMBL/GenBank/DDBJ databases">
        <authorList>
            <person name="McCartney M.A."/>
            <person name="Auch B."/>
            <person name="Kono T."/>
            <person name="Mallez S."/>
            <person name="Becker A."/>
            <person name="Gohl D.M."/>
            <person name="Silverstein K.A.T."/>
            <person name="Koren S."/>
            <person name="Bechman K.B."/>
            <person name="Herman A."/>
            <person name="Abrahante J.E."/>
            <person name="Garbe J."/>
        </authorList>
    </citation>
    <scope>NUCLEOTIDE SEQUENCE</scope>
    <source>
        <strain evidence="1">Duluth1</strain>
        <tissue evidence="1">Whole animal</tissue>
    </source>
</reference>
<evidence type="ECO:0000313" key="2">
    <source>
        <dbReference type="Proteomes" id="UP000828390"/>
    </source>
</evidence>
<protein>
    <submittedName>
        <fullName evidence="1">Uncharacterized protein</fullName>
    </submittedName>
</protein>
<keyword evidence="2" id="KW-1185">Reference proteome</keyword>